<dbReference type="AlphaFoldDB" id="A0A2L2XEN8"/>
<dbReference type="EMBL" id="BFAV01000141">
    <property type="protein sequence ID" value="GBF34474.1"/>
    <property type="molecule type" value="Genomic_DNA"/>
</dbReference>
<proteinExistence type="predicted"/>
<protein>
    <recommendedName>
        <fullName evidence="3">DUF4912 domain-containing protein</fullName>
    </recommendedName>
</protein>
<accession>A0A2L2XEN8</accession>
<evidence type="ECO:0000313" key="2">
    <source>
        <dbReference type="Proteomes" id="UP000239549"/>
    </source>
</evidence>
<evidence type="ECO:0008006" key="3">
    <source>
        <dbReference type="Google" id="ProtNLM"/>
    </source>
</evidence>
<dbReference type="RefSeq" id="WP_165792142.1">
    <property type="nucleotide sequence ID" value="NZ_BFAV01000141.1"/>
</dbReference>
<evidence type="ECO:0000313" key="1">
    <source>
        <dbReference type="EMBL" id="GBF34474.1"/>
    </source>
</evidence>
<gene>
    <name evidence="1" type="ORF">DCCM_3592</name>
</gene>
<sequence length="170" mass="19190">MVDKTYLPGSYNEDVMTLMVQGPDTVFVYWELSDSHWATVNKKGKAVLRLYRFSGRDAAAGQQSPVEEIQLPPFNTNWYFSGVGSDQDYYCEVGFLRNDGEFLPVLRSNPVHTPALPVTRFELAAKTKITANAFQKSFSKRQQPSLKKEAFVMTVKEVLSTMPFYAGISI</sequence>
<organism evidence="1 2">
    <name type="scientific">Desulfocucumis palustris</name>
    <dbReference type="NCBI Taxonomy" id="1898651"/>
    <lineage>
        <taxon>Bacteria</taxon>
        <taxon>Bacillati</taxon>
        <taxon>Bacillota</taxon>
        <taxon>Clostridia</taxon>
        <taxon>Eubacteriales</taxon>
        <taxon>Desulfocucumaceae</taxon>
        <taxon>Desulfocucumis</taxon>
    </lineage>
</organism>
<dbReference type="Proteomes" id="UP000239549">
    <property type="component" value="Unassembled WGS sequence"/>
</dbReference>
<keyword evidence="2" id="KW-1185">Reference proteome</keyword>
<comment type="caution">
    <text evidence="1">The sequence shown here is derived from an EMBL/GenBank/DDBJ whole genome shotgun (WGS) entry which is preliminary data.</text>
</comment>
<name>A0A2L2XEN8_9FIRM</name>
<reference evidence="2" key="1">
    <citation type="submission" date="2018-02" db="EMBL/GenBank/DDBJ databases">
        <title>Genome sequence of Desulfocucumis palustris strain NAW-5.</title>
        <authorList>
            <person name="Watanabe M."/>
            <person name="Kojima H."/>
            <person name="Fukui M."/>
        </authorList>
    </citation>
    <scope>NUCLEOTIDE SEQUENCE [LARGE SCALE GENOMIC DNA]</scope>
    <source>
        <strain evidence="2">NAW-5</strain>
    </source>
</reference>
<dbReference type="InterPro" id="IPR032585">
    <property type="entry name" value="DUF4912"/>
</dbReference>
<dbReference type="Pfam" id="PF16258">
    <property type="entry name" value="DUF4912"/>
    <property type="match status" value="1"/>
</dbReference>